<sequence length="375" mass="40447">MTATARAPVLIVGAGPTGLAAALFLAHRGVAVRIIDAAPEPSTTSKALLVNPRTLEILHDSGVAARIMTEGVRLVGACMHRGAKVVATLDVLKLLPGQPLIGLSQARTETLLNKALEERGVTVERGTSLQTLQQDTDRVLMTLRHADGQEETATAALAFGADGARSAVRQQLGLAFEGTTLPEPWQLWDIQLRTTLDPQRAHVVLLPDGFMFMVALRDDIWRVIANTADPLAQLPEGCVTGRVEWQSTFRIGHRLASRACVGRVALGGDAAHIHSPLGARGMNLGIEDAWVFAHCAADAMEGSLQRMREYALLREPVHHDIVKKIAVVTRLMRGKPAALARIRNVVAPQLVQLPVVQRMMAATISGMDHPLRIHP</sequence>
<feature type="domain" description="FAD-binding" evidence="4">
    <location>
        <begin position="239"/>
        <end position="322"/>
    </location>
</feature>
<evidence type="ECO:0000313" key="6">
    <source>
        <dbReference type="Proteomes" id="UP000255334"/>
    </source>
</evidence>
<dbReference type="PANTHER" id="PTHR43004:SF19">
    <property type="entry name" value="BINDING MONOOXYGENASE, PUTATIVE (JCVI)-RELATED"/>
    <property type="match status" value="1"/>
</dbReference>
<comment type="caution">
    <text evidence="5">The sequence shown here is derived from an EMBL/GenBank/DDBJ whole genome shotgun (WGS) entry which is preliminary data.</text>
</comment>
<feature type="domain" description="FAD-binding" evidence="4">
    <location>
        <begin position="7"/>
        <end position="197"/>
    </location>
</feature>
<protein>
    <submittedName>
        <fullName evidence="5">FAD-dependent oxidoreductase</fullName>
    </submittedName>
</protein>
<name>A0A370X743_9GAMM</name>
<dbReference type="OrthoDB" id="8672648at2"/>
<evidence type="ECO:0000256" key="3">
    <source>
        <dbReference type="ARBA" id="ARBA00022827"/>
    </source>
</evidence>
<dbReference type="InterPro" id="IPR002938">
    <property type="entry name" value="FAD-bd"/>
</dbReference>
<dbReference type="Pfam" id="PF01494">
    <property type="entry name" value="FAD_binding_3"/>
    <property type="match status" value="2"/>
</dbReference>
<keyword evidence="2" id="KW-0285">Flavoprotein</keyword>
<dbReference type="Proteomes" id="UP000255334">
    <property type="component" value="Unassembled WGS sequence"/>
</dbReference>
<evidence type="ECO:0000313" key="5">
    <source>
        <dbReference type="EMBL" id="RDS84015.1"/>
    </source>
</evidence>
<dbReference type="PRINTS" id="PR00420">
    <property type="entry name" value="RNGMNOXGNASE"/>
</dbReference>
<dbReference type="GO" id="GO:0071949">
    <property type="term" value="F:FAD binding"/>
    <property type="evidence" value="ECO:0007669"/>
    <property type="project" value="InterPro"/>
</dbReference>
<accession>A0A370X743</accession>
<dbReference type="Gene3D" id="3.30.70.2450">
    <property type="match status" value="1"/>
</dbReference>
<dbReference type="GO" id="GO:0016709">
    <property type="term" value="F:oxidoreductase activity, acting on paired donors, with incorporation or reduction of molecular oxygen, NAD(P)H as one donor, and incorporation of one atom of oxygen"/>
    <property type="evidence" value="ECO:0007669"/>
    <property type="project" value="UniProtKB-ARBA"/>
</dbReference>
<dbReference type="AlphaFoldDB" id="A0A370X743"/>
<comment type="cofactor">
    <cofactor evidence="1">
        <name>FAD</name>
        <dbReference type="ChEBI" id="CHEBI:57692"/>
    </cofactor>
</comment>
<dbReference type="InterPro" id="IPR050641">
    <property type="entry name" value="RIFMO-like"/>
</dbReference>
<organism evidence="5 6">
    <name type="scientific">Dyella psychrodurans</name>
    <dbReference type="NCBI Taxonomy" id="1927960"/>
    <lineage>
        <taxon>Bacteria</taxon>
        <taxon>Pseudomonadati</taxon>
        <taxon>Pseudomonadota</taxon>
        <taxon>Gammaproteobacteria</taxon>
        <taxon>Lysobacterales</taxon>
        <taxon>Rhodanobacteraceae</taxon>
        <taxon>Dyella</taxon>
    </lineage>
</organism>
<dbReference type="PANTHER" id="PTHR43004">
    <property type="entry name" value="TRK SYSTEM POTASSIUM UPTAKE PROTEIN"/>
    <property type="match status" value="1"/>
</dbReference>
<evidence type="ECO:0000256" key="1">
    <source>
        <dbReference type="ARBA" id="ARBA00001974"/>
    </source>
</evidence>
<evidence type="ECO:0000259" key="4">
    <source>
        <dbReference type="Pfam" id="PF01494"/>
    </source>
</evidence>
<reference evidence="5 6" key="1">
    <citation type="submission" date="2018-07" db="EMBL/GenBank/DDBJ databases">
        <title>Dyella monticola sp. nov. and Dyella psychrodurans sp. nov. isolated from monsoon evergreen broad-leaved forest soil of Dinghu Mountain, China.</title>
        <authorList>
            <person name="Gao Z."/>
            <person name="Qiu L."/>
        </authorList>
    </citation>
    <scope>NUCLEOTIDE SEQUENCE [LARGE SCALE GENOMIC DNA]</scope>
    <source>
        <strain evidence="5 6">4MSK11</strain>
    </source>
</reference>
<dbReference type="EMBL" id="QRBF01000003">
    <property type="protein sequence ID" value="RDS84015.1"/>
    <property type="molecule type" value="Genomic_DNA"/>
</dbReference>
<dbReference type="InterPro" id="IPR036188">
    <property type="entry name" value="FAD/NAD-bd_sf"/>
</dbReference>
<keyword evidence="6" id="KW-1185">Reference proteome</keyword>
<dbReference type="RefSeq" id="WP_115477817.1">
    <property type="nucleotide sequence ID" value="NZ_QRBF01000003.1"/>
</dbReference>
<keyword evidence="3" id="KW-0274">FAD</keyword>
<dbReference type="Gene3D" id="3.50.50.60">
    <property type="entry name" value="FAD/NAD(P)-binding domain"/>
    <property type="match status" value="1"/>
</dbReference>
<proteinExistence type="predicted"/>
<dbReference type="SUPFAM" id="SSF51905">
    <property type="entry name" value="FAD/NAD(P)-binding domain"/>
    <property type="match status" value="1"/>
</dbReference>
<evidence type="ECO:0000256" key="2">
    <source>
        <dbReference type="ARBA" id="ARBA00022630"/>
    </source>
</evidence>
<gene>
    <name evidence="5" type="ORF">DWU99_09555</name>
</gene>